<dbReference type="EC" id="3.4.19.12" evidence="2"/>
<evidence type="ECO:0000313" key="12">
    <source>
        <dbReference type="EMBL" id="EFC45720.1"/>
    </source>
</evidence>
<feature type="coiled-coil region" evidence="7">
    <location>
        <begin position="596"/>
        <end position="634"/>
    </location>
</feature>
<dbReference type="RefSeq" id="XP_002678464.1">
    <property type="nucleotide sequence ID" value="XM_002678418.1"/>
</dbReference>
<keyword evidence="3" id="KW-0645">Protease</keyword>
<evidence type="ECO:0000256" key="5">
    <source>
        <dbReference type="ARBA" id="ARBA00022801"/>
    </source>
</evidence>
<reference evidence="12 13" key="1">
    <citation type="journal article" date="2010" name="Cell">
        <title>The genome of Naegleria gruberi illuminates early eukaryotic versatility.</title>
        <authorList>
            <person name="Fritz-Laylin L.K."/>
            <person name="Prochnik S.E."/>
            <person name="Ginger M.L."/>
            <person name="Dacks J.B."/>
            <person name="Carpenter M.L."/>
            <person name="Field M.C."/>
            <person name="Kuo A."/>
            <person name="Paredez A."/>
            <person name="Chapman J."/>
            <person name="Pham J."/>
            <person name="Shu S."/>
            <person name="Neupane R."/>
            <person name="Cipriano M."/>
            <person name="Mancuso J."/>
            <person name="Tu H."/>
            <person name="Salamov A."/>
            <person name="Lindquist E."/>
            <person name="Shapiro H."/>
            <person name="Lucas S."/>
            <person name="Grigoriev I.V."/>
            <person name="Cande W.Z."/>
            <person name="Fulton C."/>
            <person name="Rokhsar D.S."/>
            <person name="Dawson S.C."/>
        </authorList>
    </citation>
    <scope>NUCLEOTIDE SEQUENCE [LARGE SCALE GENOMIC DNA]</scope>
    <source>
        <strain evidence="12 13">NEG-M</strain>
    </source>
</reference>
<sequence>MVFVPSANSSSQQTSTTANTNTTANNANNNQPTKASGTLSSSQRSKTASESMFRMYSDVFYTIKQSGLDENMEVLHHLMEFRKEHSDNLLSGISLKWLDKYFANIAAVQSNLNDIDIPKGKTITSYLTESNDCISFYLTGNNCLLMFEYSSDSTPKYIASAFTCHPKNANIYKCDICCMTYPELSVSVLDDNIPVLESQSFLNQLTYLTESQEMSSAKTKRKGTVVSEDREVSSPILITEWMLSLLSGGPTNIVANNIKKKVRSFVRPKQDGTRRSPFWISLKASLHYKFNKIYGPIQGKFLYKLFMLDFMSYLCKKARTYINMSNDYLMQMIIKISLRATKLENLKSTLSKEVNNQKLKDMLHVSKSSALFTTRDTKEFIQKRMDVTIQEIKKNDTFNTNFPKNTDSCSQNLSNSLQKIKDNKTLFEQREISLLNSSLPKEEHDNIYTTRQLMEYESWVRDELFTIIDESKKGKSFSDTVYKKMDAYYNLGSKFYENDPIGKSRFILTLFGFLKAMHIIAISCSKLLEEYSTGVDVSTFKYLLLDSPSDMKFALELEQYFTRFDKTTKRPCDFLTNKLSANSYCVLFVRHDKTMRQTLDQILKENEERKKQKLEEVRRGKNDYQRNYNRYNNMECEYFINVHGYTRHSKYCSKCSLKRSLDNTYVSIFEDFLPSGYVEQYAIVFELLIPNYYMNYRDAFFCMAQLQCRVQKTDKIPSTWREQGYLENFTSGRPPCSTIGSTVKGFSDTHYSRQHVQSSEDSFLKPNGCDLVATVGNDHTYTMTHSSMKESNFTFKIESPEYANLEWAISGFDHSQNQVIANQALCHPNLSLAEFVEYGSLRAGFRLQWHNIVRCLANEKLSIQRPDVTVLLLQSMLQNCPNDSDVWYREVNEPLQNSMFCSKLLELLESILEKYKENWKSYQVVLVLIVAALRVINIHITQSIIDKYIEFLTKIRNLILKWSKDIETLIVTMTDSPPLEIAKIRQNLIDINCCAVLTFNLEPSVLKPQLAIHTNVEIWCKCVSRIHDNTVLSKQFTFPKNTLKVFLLRRYYQTACLIEKYIGLPSIALNIFAEFYWSGYTDPYAKWEKVANGWVKAALLTDSGFTAIAFNIVRGTFLVNGNPIGRLPDPITADAKYKRVFGNFVFDVQQATRPDAFVTSYDIDGCQLEFRKSMQFILKHGSETSILLSHKIFEYDLPAQFVENYSHWYDVTTNCVLFRPISFFSPKFKSSIAYKLDVTEKKLKEVGTERVLMNYFGETYTEVLKSISRIELKHNIHIFANNDEVLVELPRLGLHFELVNNSYLRSKEFSMIVCDSFYCGTLIGLSNAIMLKDENPNSSKKIVLVPNGEISTEKFKHHHLTRIDMTKSIDTPYFTYSVNEYMWQLEANDSLSSWLFLALLHGITSSVIVDPFTKLTGYESALKILKSARCWPMRPLSKLETSLLEAISSISPDRSFHPPKMKVNEKITWPKTNLSSLCLLDAYKLIVDSIVKKSEETIFLDGESGSSVKKSDEEDPLFLARRYYKAYLNYYNPIVRLRISSQKDVNYVETIKISSMTSYVACKYLASISKNNFQKISAVELINSVSSFNPEKKVENFLYDWKNIDLEDDFLTLYEAAKTQTPADFKVFISYLGYVFPEKKKMLACFMIINLFANSFRNQHSPLIFSSVDDLECTDFDEDDVINLLKAANSRLTFDDEDDHETFNNDIRTCLRFAEIAFNKEQLMEKNKFGRLNFIDKSEAVDHINNYLSTLYNRERVQKFLQGIKSVLQNMMNNAKGDITIVNITMENLQPNETNQTFDIQNFTKVQEDGNKLVFGLADVPEMAKYIFEKGDISPYCEKDVIKTLEHDVQLFSHDSHDPLYNEYILDLEGSYLTANNPNQVTSAQLPNISVILELKEKIWKALECKLSNFSDTAKSAIAECGISNRLCPYLLFQDLISDTEQYCGCKDLIGALAVLTTLEQRYNRLKLMNNDPNKKVQFDRELENSGHVNWSPKKFPQWLLLEIELDLMIRPRQYEVANHMLSSSTNMVLQFNMGEGKTSVIIPMLVLAFNEAQIPRLTVLKQLLQTNYTYLSFKLGGILNRKVIYLPFSRDLKITATDLKTIRSVLEVMEKERSILITVPEYRLSFELKGIEKAIAKESIAHDYLRLQDYFEKHCRDILDESDEILHVRYQLIYTVGEQKDLDMGNLRWILPQKIMRIVRKHAESLFNKLGASHVEFFTRGDSHTFPYFRVLDKTSYNQLVDLIVDDILEGRASEIFIPYKLNDRENIKKILTAETISQTELDILSTMSNDILKSEILLMRGIFAFGLLYHSLNKRWRVNYGVNPNIKRLVAVPYRAKDCPSDRAEFGHPDIAILLTLLSYYYSGLTNEQLDVVFQFLQRIESPDVEYEKWVYEMKNIPESIKHYKSINLEDFIQKTQVLYPALRNNMAVIDFFLNRAVFSRECKQFDRKISASAWNLCKESKFPTCGFSGTKAFLLPITIKENELPSLRGTTGELLKILLSKENEEYHVVKQAEITNFISELNANNQRVLIDVGALMLEMSNMNLCKYWLNSVTEQVADAAVFFNTQDQLVVLDRNGLIIPFEISPYKNKLERCLIYLDDIHTRGTDLKFPTGMKAAVTLGNGLTFERLCQACMRMRLLGKGHSVAFWASQEVDRFINDNFSQQLTIQERILKWSIHNRVQMENDHYLQWSTSGLLFYSKKIAKTEYDAKLKMDEYAEQCTENELFKISDFYGQERYEQYLLSIFEKRALHISKLFSIDISPSLELIRANINKRAHSKTIFSQILNEEQERELENELEEQRIVERPQKCDPAATVIDDTLELFMKKGILQEEYDVSIQPLKARPLSESLEETLLASPINWNHNIYATDNYLKTVSNASKNSPFFKPVTWLAYSEYSQTIIILSPEEANHYIQKLDKFSPTRILMFCSRTSPTSRIMIDEPAWSVPNNNFEIADKVLLNLLTDIHIFAGSLYFANQLEQDEFCKFLGIAPKPYAPNSKEEELFQQSIIDEFGLISRESLEGLPLLYKCRIFNRDAVKYLRTIINIRDKSCLFELSHLYNVLINNQKIVFK</sequence>
<proteinExistence type="predicted"/>
<evidence type="ECO:0000259" key="9">
    <source>
        <dbReference type="Pfam" id="PF12340"/>
    </source>
</evidence>
<feature type="domain" description="DUF3645" evidence="10">
    <location>
        <begin position="2330"/>
        <end position="2358"/>
    </location>
</feature>
<dbReference type="PANTHER" id="PTHR13367">
    <property type="entry name" value="UBIQUITIN THIOESTERASE"/>
    <property type="match status" value="1"/>
</dbReference>
<evidence type="ECO:0000256" key="6">
    <source>
        <dbReference type="ARBA" id="ARBA00022807"/>
    </source>
</evidence>
<name>D2VCB5_NAEGR</name>
<keyword evidence="4" id="KW-0833">Ubl conjugation pathway</keyword>
<dbReference type="GeneID" id="8849177"/>
<evidence type="ECO:0000256" key="7">
    <source>
        <dbReference type="SAM" id="Coils"/>
    </source>
</evidence>
<evidence type="ECO:0000259" key="11">
    <source>
        <dbReference type="Pfam" id="PF20255"/>
    </source>
</evidence>
<dbReference type="InParanoid" id="D2VCB5"/>
<dbReference type="eggNOG" id="ENOG502QUFK">
    <property type="taxonomic scope" value="Eukaryota"/>
</dbReference>
<evidence type="ECO:0000256" key="4">
    <source>
        <dbReference type="ARBA" id="ARBA00022786"/>
    </source>
</evidence>
<organism evidence="13">
    <name type="scientific">Naegleria gruberi</name>
    <name type="common">Amoeba</name>
    <dbReference type="NCBI Taxonomy" id="5762"/>
    <lineage>
        <taxon>Eukaryota</taxon>
        <taxon>Discoba</taxon>
        <taxon>Heterolobosea</taxon>
        <taxon>Tetramitia</taxon>
        <taxon>Eutetramitia</taxon>
        <taxon>Vahlkampfiidae</taxon>
        <taxon>Naegleria</taxon>
    </lineage>
</organism>
<evidence type="ECO:0000259" key="10">
    <source>
        <dbReference type="Pfam" id="PF12359"/>
    </source>
</evidence>
<evidence type="ECO:0000256" key="8">
    <source>
        <dbReference type="SAM" id="MobiDB-lite"/>
    </source>
</evidence>
<dbReference type="InterPro" id="IPR051346">
    <property type="entry name" value="OTU_Deubiquitinase"/>
</dbReference>
<keyword evidence="5" id="KW-0378">Hydrolase</keyword>
<dbReference type="InterPro" id="IPR022099">
    <property type="entry name" value="DUF3638"/>
</dbReference>
<dbReference type="Proteomes" id="UP000006671">
    <property type="component" value="Unassembled WGS sequence"/>
</dbReference>
<gene>
    <name evidence="12" type="ORF">NAEGRDRAFT_57780</name>
</gene>
<dbReference type="STRING" id="5762.D2VCB5"/>
<feature type="domain" description="DUF6606" evidence="11">
    <location>
        <begin position="94"/>
        <end position="316"/>
    </location>
</feature>
<feature type="compositionally biased region" description="Polar residues" evidence="8">
    <location>
        <begin position="32"/>
        <end position="43"/>
    </location>
</feature>
<dbReference type="GO" id="GO:0006508">
    <property type="term" value="P:proteolysis"/>
    <property type="evidence" value="ECO:0007669"/>
    <property type="project" value="UniProtKB-KW"/>
</dbReference>
<dbReference type="EMBL" id="GG738862">
    <property type="protein sequence ID" value="EFC45720.1"/>
    <property type="molecule type" value="Genomic_DNA"/>
</dbReference>
<feature type="domain" description="DUF3638" evidence="9">
    <location>
        <begin position="1988"/>
        <end position="2207"/>
    </location>
</feature>
<evidence type="ECO:0000256" key="1">
    <source>
        <dbReference type="ARBA" id="ARBA00000707"/>
    </source>
</evidence>
<dbReference type="Pfam" id="PF12359">
    <property type="entry name" value="DUF3645"/>
    <property type="match status" value="1"/>
</dbReference>
<evidence type="ECO:0000313" key="13">
    <source>
        <dbReference type="Proteomes" id="UP000006671"/>
    </source>
</evidence>
<dbReference type="KEGG" id="ngr:NAEGRDRAFT_57780"/>
<dbReference type="Pfam" id="PF12340">
    <property type="entry name" value="DUF3638"/>
    <property type="match status" value="1"/>
</dbReference>
<accession>D2VCB5</accession>
<dbReference type="PANTHER" id="PTHR13367:SF33">
    <property type="entry name" value="P-LOOP CONTAINING NUCLEOSIDE TRIPHOSPHATE HYDROLASE PROTEIN"/>
    <property type="match status" value="1"/>
</dbReference>
<comment type="catalytic activity">
    <reaction evidence="1">
        <text>Thiol-dependent hydrolysis of ester, thioester, amide, peptide and isopeptide bonds formed by the C-terminal Gly of ubiquitin (a 76-residue protein attached to proteins as an intracellular targeting signal).</text>
        <dbReference type="EC" id="3.4.19.12"/>
    </reaction>
</comment>
<evidence type="ECO:0000256" key="2">
    <source>
        <dbReference type="ARBA" id="ARBA00012759"/>
    </source>
</evidence>
<dbReference type="GO" id="GO:0004843">
    <property type="term" value="F:cysteine-type deubiquitinase activity"/>
    <property type="evidence" value="ECO:0007669"/>
    <property type="project" value="UniProtKB-EC"/>
</dbReference>
<dbReference type="OrthoDB" id="3182339at2759"/>
<keyword evidence="13" id="KW-1185">Reference proteome</keyword>
<protein>
    <recommendedName>
        <fullName evidence="2">ubiquitinyl hydrolase 1</fullName>
        <ecNumber evidence="2">3.4.19.12</ecNumber>
    </recommendedName>
</protein>
<feature type="compositionally biased region" description="Low complexity" evidence="8">
    <location>
        <begin position="1"/>
        <end position="31"/>
    </location>
</feature>
<evidence type="ECO:0000256" key="3">
    <source>
        <dbReference type="ARBA" id="ARBA00022670"/>
    </source>
</evidence>
<dbReference type="InterPro" id="IPR046541">
    <property type="entry name" value="DUF6606"/>
</dbReference>
<feature type="region of interest" description="Disordered" evidence="8">
    <location>
        <begin position="1"/>
        <end position="43"/>
    </location>
</feature>
<keyword evidence="6" id="KW-0788">Thiol protease</keyword>
<dbReference type="VEuPathDB" id="AmoebaDB:NAEGRDRAFT_57780"/>
<dbReference type="Pfam" id="PF20255">
    <property type="entry name" value="DUF6606"/>
    <property type="match status" value="1"/>
</dbReference>
<keyword evidence="7" id="KW-0175">Coiled coil</keyword>
<dbReference type="OMA" id="DIMHTPM"/>
<dbReference type="InterPro" id="IPR022105">
    <property type="entry name" value="DUF3645"/>
</dbReference>